<dbReference type="SUPFAM" id="SSF48452">
    <property type="entry name" value="TPR-like"/>
    <property type="match status" value="1"/>
</dbReference>
<dbReference type="SMART" id="SM00028">
    <property type="entry name" value="TPR"/>
    <property type="match status" value="3"/>
</dbReference>
<evidence type="ECO:0000313" key="2">
    <source>
        <dbReference type="EMBL" id="KKO19792.1"/>
    </source>
</evidence>
<comment type="caution">
    <text evidence="2">The sequence shown here is derived from an EMBL/GenBank/DDBJ whole genome shotgun (WGS) entry which is preliminary data.</text>
</comment>
<accession>A0A0M2UVE3</accession>
<organism evidence="2 3">
    <name type="scientific">Candidatus Brocadia fulgida</name>
    <dbReference type="NCBI Taxonomy" id="380242"/>
    <lineage>
        <taxon>Bacteria</taxon>
        <taxon>Pseudomonadati</taxon>
        <taxon>Planctomycetota</taxon>
        <taxon>Candidatus Brocadiia</taxon>
        <taxon>Candidatus Brocadiales</taxon>
        <taxon>Candidatus Brocadiaceae</taxon>
        <taxon>Candidatus Brocadia</taxon>
    </lineage>
</organism>
<name>A0A0M2UVE3_9BACT</name>
<reference evidence="2 3" key="1">
    <citation type="journal article" date="2013" name="BMC Microbiol.">
        <title>Identification of the type II cytochrome c maturation pathway in anammox bacteria by comparative genomics.</title>
        <authorList>
            <person name="Ferousi C."/>
            <person name="Speth D.R."/>
            <person name="Reimann J."/>
            <person name="Op den Camp H.J."/>
            <person name="Allen J.W."/>
            <person name="Keltjens J.T."/>
            <person name="Jetten M.S."/>
        </authorList>
    </citation>
    <scope>NUCLEOTIDE SEQUENCE [LARGE SCALE GENOMIC DNA]</scope>
    <source>
        <strain evidence="2">RU1</strain>
    </source>
</reference>
<dbReference type="PROSITE" id="PS50005">
    <property type="entry name" value="TPR"/>
    <property type="match status" value="1"/>
</dbReference>
<dbReference type="EMBL" id="LAQJ01000154">
    <property type="protein sequence ID" value="KKO19792.1"/>
    <property type="molecule type" value="Genomic_DNA"/>
</dbReference>
<keyword evidence="1" id="KW-0802">TPR repeat</keyword>
<dbReference type="PANTHER" id="PTHR23082:SF0">
    <property type="entry name" value="GENERAL TRANSCRIPTION FACTOR 3C POLYPEPTIDE 3"/>
    <property type="match status" value="1"/>
</dbReference>
<sequence>MVDRFLMEQHKNWFSLHPIVREIGLQKLALSPADLQQAHSSVAPYYTRHFEAKQIVGWGALGGHFVEARYHLTKAEKAEDLRDIASRFQSYIFSTLSASSPIPHNAEELDERIAVLSAILESPGPKSLEYHLARLFLARNQRNDLRRGLHHAHRAKSKSDNVQSWLLCSEILSKMGKHEDAIEVLKQGINQIPPNKALVDLYDRCARLLTQSGRCNEATWTLNRGIDRIPPDKALVILYDNLARLLAQMQRYNEAITILKQGIDRIPPDKALAVLYISCCELLVQKERYEESLAILKQGVACVPPSKAAVDVYYRYGELLAQRGQYSDAIAVLKQGIDRIPPIKGFRLSMLFVVSCCLKVVSRKM</sequence>
<dbReference type="AlphaFoldDB" id="A0A0M2UVE3"/>
<dbReference type="InterPro" id="IPR039340">
    <property type="entry name" value="Tfc4/TFIIIC-102/Sfc4"/>
</dbReference>
<dbReference type="Gene3D" id="1.25.40.10">
    <property type="entry name" value="Tetratricopeptide repeat domain"/>
    <property type="match status" value="1"/>
</dbReference>
<feature type="repeat" description="TPR" evidence="1">
    <location>
        <begin position="310"/>
        <end position="343"/>
    </location>
</feature>
<evidence type="ECO:0000256" key="1">
    <source>
        <dbReference type="PROSITE-ProRule" id="PRU00339"/>
    </source>
</evidence>
<dbReference type="InterPro" id="IPR011990">
    <property type="entry name" value="TPR-like_helical_dom_sf"/>
</dbReference>
<protein>
    <submittedName>
        <fullName evidence="2">Tetratricopeptide repeat protein</fullName>
    </submittedName>
</protein>
<evidence type="ECO:0000313" key="3">
    <source>
        <dbReference type="Proteomes" id="UP000034954"/>
    </source>
</evidence>
<dbReference type="Pfam" id="PF13181">
    <property type="entry name" value="TPR_8"/>
    <property type="match status" value="2"/>
</dbReference>
<gene>
    <name evidence="2" type="ORF">BROFUL_01494</name>
</gene>
<dbReference type="GO" id="GO:0006383">
    <property type="term" value="P:transcription by RNA polymerase III"/>
    <property type="evidence" value="ECO:0007669"/>
    <property type="project" value="InterPro"/>
</dbReference>
<dbReference type="Proteomes" id="UP000034954">
    <property type="component" value="Unassembled WGS sequence"/>
</dbReference>
<keyword evidence="3" id="KW-1185">Reference proteome</keyword>
<dbReference type="InterPro" id="IPR019734">
    <property type="entry name" value="TPR_rpt"/>
</dbReference>
<dbReference type="PATRIC" id="fig|380242.3.peg.1849"/>
<dbReference type="PANTHER" id="PTHR23082">
    <property type="entry name" value="TRANSCRIPTION INITIATION FACTOR IIIC TFIIIC , POLYPEPTIDE 3-RELATED"/>
    <property type="match status" value="1"/>
</dbReference>
<proteinExistence type="predicted"/>
<dbReference type="GO" id="GO:0000127">
    <property type="term" value="C:transcription factor TFIIIC complex"/>
    <property type="evidence" value="ECO:0007669"/>
    <property type="project" value="TreeGrafter"/>
</dbReference>
<dbReference type="Pfam" id="PF13176">
    <property type="entry name" value="TPR_7"/>
    <property type="match status" value="1"/>
</dbReference>